<keyword evidence="8" id="KW-1003">Cell membrane</keyword>
<evidence type="ECO:0000256" key="1">
    <source>
        <dbReference type="ARBA" id="ARBA00004370"/>
    </source>
</evidence>
<dbReference type="Gene3D" id="1.10.520.20">
    <property type="entry name" value="N-terminal domain of the delta subunit of the F1F0-ATP synthase"/>
    <property type="match status" value="1"/>
</dbReference>
<keyword evidence="2 8" id="KW-0813">Transport</keyword>
<dbReference type="Pfam" id="PF00213">
    <property type="entry name" value="OSCP"/>
    <property type="match status" value="1"/>
</dbReference>
<keyword evidence="6 8" id="KW-0139">CF(1)</keyword>
<comment type="function">
    <text evidence="8">F(1)F(0) ATP synthase produces ATP from ADP in the presence of a proton or sodium gradient. F-type ATPases consist of two structural domains, F(1) containing the extramembraneous catalytic core and F(0) containing the membrane proton channel, linked together by a central stalk and a peripheral stalk. During catalysis, ATP synthesis in the catalytic domain of F(1) is coupled via a rotary mechanism of the central stalk subunits to proton translocation.</text>
</comment>
<dbReference type="PROSITE" id="PS00389">
    <property type="entry name" value="ATPASE_DELTA"/>
    <property type="match status" value="1"/>
</dbReference>
<name>A0ABM8Y8U6_9BACI</name>
<evidence type="ECO:0000256" key="8">
    <source>
        <dbReference type="HAMAP-Rule" id="MF_01416"/>
    </source>
</evidence>
<dbReference type="Proteomes" id="UP000789423">
    <property type="component" value="Unassembled WGS sequence"/>
</dbReference>
<evidence type="ECO:0000256" key="4">
    <source>
        <dbReference type="ARBA" id="ARBA00023065"/>
    </source>
</evidence>
<dbReference type="EMBL" id="CAKJTI010000004">
    <property type="protein sequence ID" value="CAG9612082.1"/>
    <property type="molecule type" value="Genomic_DNA"/>
</dbReference>
<sequence length="180" mass="20538">MSNEIVAKRYAVALFQIAKDKHALEMFEEELRLVQSIFVSSKELHTFLGQPSISKEEKKQFLSNVFSTVSQPILNTLYILIDNHRETLVPEIVDTYVALANEERNVADAIVYSTRSLSEDEKLSIAEVFAKKTGKDAIRVQNVVDENLLGGIKVRIGNRIYDGSLQRKLARIQRELMKNR</sequence>
<dbReference type="InterPro" id="IPR000711">
    <property type="entry name" value="ATPase_OSCP/dsu"/>
</dbReference>
<evidence type="ECO:0000313" key="9">
    <source>
        <dbReference type="EMBL" id="CAG9612082.1"/>
    </source>
</evidence>
<dbReference type="PRINTS" id="PR00125">
    <property type="entry name" value="ATPASEDELTA"/>
</dbReference>
<dbReference type="PANTHER" id="PTHR11910">
    <property type="entry name" value="ATP SYNTHASE DELTA CHAIN"/>
    <property type="match status" value="1"/>
</dbReference>
<keyword evidence="4 8" id="KW-0406">Ion transport</keyword>
<evidence type="ECO:0000256" key="3">
    <source>
        <dbReference type="ARBA" id="ARBA00022781"/>
    </source>
</evidence>
<keyword evidence="7 8" id="KW-0066">ATP synthesis</keyword>
<dbReference type="NCBIfam" id="TIGR01145">
    <property type="entry name" value="ATP_synt_delta"/>
    <property type="match status" value="1"/>
</dbReference>
<dbReference type="InterPro" id="IPR026015">
    <property type="entry name" value="ATP_synth_OSCP/delta_N_sf"/>
</dbReference>
<gene>
    <name evidence="8 9" type="primary">atpH</name>
    <name evidence="9" type="ORF">BACCIP111899_01254</name>
</gene>
<dbReference type="NCBIfam" id="NF004403">
    <property type="entry name" value="PRK05758.2-4"/>
    <property type="match status" value="1"/>
</dbReference>
<comment type="similarity">
    <text evidence="8">Belongs to the ATPase delta chain family.</text>
</comment>
<dbReference type="InterPro" id="IPR020781">
    <property type="entry name" value="ATPase_OSCP/d_CS"/>
</dbReference>
<proteinExistence type="inferred from homology"/>
<comment type="subcellular location">
    <subcellularLocation>
        <location evidence="8">Cell membrane</location>
        <topology evidence="8">Peripheral membrane protein</topology>
    </subcellularLocation>
    <subcellularLocation>
        <location evidence="1">Membrane</location>
    </subcellularLocation>
</comment>
<keyword evidence="10" id="KW-1185">Reference proteome</keyword>
<reference evidence="9 10" key="1">
    <citation type="submission" date="2021-10" db="EMBL/GenBank/DDBJ databases">
        <authorList>
            <person name="Criscuolo A."/>
        </authorList>
    </citation>
    <scope>NUCLEOTIDE SEQUENCE [LARGE SCALE GENOMIC DNA]</scope>
    <source>
        <strain evidence="10">CIP 111899</strain>
    </source>
</reference>
<evidence type="ECO:0000313" key="10">
    <source>
        <dbReference type="Proteomes" id="UP000789423"/>
    </source>
</evidence>
<dbReference type="HAMAP" id="MF_01416">
    <property type="entry name" value="ATP_synth_delta_bact"/>
    <property type="match status" value="1"/>
</dbReference>
<evidence type="ECO:0000256" key="7">
    <source>
        <dbReference type="ARBA" id="ARBA00023310"/>
    </source>
</evidence>
<evidence type="ECO:0000256" key="6">
    <source>
        <dbReference type="ARBA" id="ARBA00023196"/>
    </source>
</evidence>
<keyword evidence="5 8" id="KW-0472">Membrane</keyword>
<comment type="caution">
    <text evidence="9">The sequence shown here is derived from an EMBL/GenBank/DDBJ whole genome shotgun (WGS) entry which is preliminary data.</text>
</comment>
<organism evidence="9 10">
    <name type="scientific">Bacillus rhizoplanae</name>
    <dbReference type="NCBI Taxonomy" id="2880966"/>
    <lineage>
        <taxon>Bacteria</taxon>
        <taxon>Bacillati</taxon>
        <taxon>Bacillota</taxon>
        <taxon>Bacilli</taxon>
        <taxon>Bacillales</taxon>
        <taxon>Bacillaceae</taxon>
        <taxon>Bacillus</taxon>
    </lineage>
</organism>
<dbReference type="RefSeq" id="WP_098307130.1">
    <property type="nucleotide sequence ID" value="NZ_CAKJTI010000004.1"/>
</dbReference>
<dbReference type="SUPFAM" id="SSF47928">
    <property type="entry name" value="N-terminal domain of the delta subunit of the F1F0-ATP synthase"/>
    <property type="match status" value="1"/>
</dbReference>
<accession>A0ABM8Y8U6</accession>
<protein>
    <recommendedName>
        <fullName evidence="8">ATP synthase subunit delta</fullName>
    </recommendedName>
    <alternativeName>
        <fullName evidence="8">ATP synthase F(1) sector subunit delta</fullName>
    </alternativeName>
    <alternativeName>
        <fullName evidence="8">F-type ATPase subunit delta</fullName>
        <shortName evidence="8">F-ATPase subunit delta</shortName>
    </alternativeName>
</protein>
<comment type="function">
    <text evidence="8">This protein is part of the stalk that links CF(0) to CF(1). It either transmits conformational changes from CF(0) to CF(1) or is implicated in proton conduction.</text>
</comment>
<evidence type="ECO:0000256" key="2">
    <source>
        <dbReference type="ARBA" id="ARBA00022448"/>
    </source>
</evidence>
<evidence type="ECO:0000256" key="5">
    <source>
        <dbReference type="ARBA" id="ARBA00023136"/>
    </source>
</evidence>
<keyword evidence="3 8" id="KW-0375">Hydrogen ion transport</keyword>